<proteinExistence type="predicted"/>
<sequence>MRIVKRRRALYLLKQEEKVKIEIFNKGSFYFIDQLHPEGLTLACYIENQQKETFKVFVVF</sequence>
<keyword evidence="2" id="KW-1185">Reference proteome</keyword>
<dbReference type="Proteomes" id="UP000240357">
    <property type="component" value="Unassembled WGS sequence"/>
</dbReference>
<gene>
    <name evidence="1" type="ORF">AHMF7605_17105</name>
</gene>
<evidence type="ECO:0000313" key="2">
    <source>
        <dbReference type="Proteomes" id="UP000240357"/>
    </source>
</evidence>
<dbReference type="EMBL" id="PYFT01000001">
    <property type="protein sequence ID" value="PSR55099.1"/>
    <property type="molecule type" value="Genomic_DNA"/>
</dbReference>
<accession>A0A2T2YHW3</accession>
<name>A0A2T2YHW3_9BACT</name>
<evidence type="ECO:0000313" key="1">
    <source>
        <dbReference type="EMBL" id="PSR55099.1"/>
    </source>
</evidence>
<comment type="caution">
    <text evidence="1">The sequence shown here is derived from an EMBL/GenBank/DDBJ whole genome shotgun (WGS) entry which is preliminary data.</text>
</comment>
<dbReference type="AlphaFoldDB" id="A0A2T2YHW3"/>
<protein>
    <submittedName>
        <fullName evidence="1">Uncharacterized protein</fullName>
    </submittedName>
</protein>
<organism evidence="1 2">
    <name type="scientific">Adhaeribacter arboris</name>
    <dbReference type="NCBI Taxonomy" id="2072846"/>
    <lineage>
        <taxon>Bacteria</taxon>
        <taxon>Pseudomonadati</taxon>
        <taxon>Bacteroidota</taxon>
        <taxon>Cytophagia</taxon>
        <taxon>Cytophagales</taxon>
        <taxon>Hymenobacteraceae</taxon>
        <taxon>Adhaeribacter</taxon>
    </lineage>
</organism>
<reference evidence="1 2" key="1">
    <citation type="submission" date="2018-03" db="EMBL/GenBank/DDBJ databases">
        <title>Adhaeribacter sp. HMF7605 Genome sequencing and assembly.</title>
        <authorList>
            <person name="Kang H."/>
            <person name="Kang J."/>
            <person name="Cha I."/>
            <person name="Kim H."/>
            <person name="Joh K."/>
        </authorList>
    </citation>
    <scope>NUCLEOTIDE SEQUENCE [LARGE SCALE GENOMIC DNA]</scope>
    <source>
        <strain evidence="1 2">HMF7605</strain>
    </source>
</reference>